<evidence type="ECO:0000313" key="2">
    <source>
        <dbReference type="Proteomes" id="UP000287224"/>
    </source>
</evidence>
<comment type="caution">
    <text evidence="1">The sequence shown here is derived from an EMBL/GenBank/DDBJ whole genome shotgun (WGS) entry which is preliminary data.</text>
</comment>
<keyword evidence="2" id="KW-1185">Reference proteome</keyword>
<dbReference type="Proteomes" id="UP000287224">
    <property type="component" value="Unassembled WGS sequence"/>
</dbReference>
<name>A0A401ZK48_9CHLR</name>
<dbReference type="AlphaFoldDB" id="A0A401ZK48"/>
<reference evidence="2" key="1">
    <citation type="submission" date="2018-12" db="EMBL/GenBank/DDBJ databases">
        <title>Tengunoibacter tsumagoiensis gen. nov., sp. nov., Dictyobacter kobayashii sp. nov., D. alpinus sp. nov., and D. joshuensis sp. nov. and description of Dictyobacteraceae fam. nov. within the order Ktedonobacterales isolated from Tengu-no-mugimeshi.</title>
        <authorList>
            <person name="Wang C.M."/>
            <person name="Zheng Y."/>
            <person name="Sakai Y."/>
            <person name="Toyoda A."/>
            <person name="Minakuchi Y."/>
            <person name="Abe K."/>
            <person name="Yokota A."/>
            <person name="Yabe S."/>
        </authorList>
    </citation>
    <scope>NUCLEOTIDE SEQUENCE [LARGE SCALE GENOMIC DNA]</scope>
    <source>
        <strain evidence="2">S-27</strain>
    </source>
</reference>
<protein>
    <submittedName>
        <fullName evidence="1">Uncharacterized protein</fullName>
    </submittedName>
</protein>
<dbReference type="EMBL" id="BIFQ01000001">
    <property type="protein sequence ID" value="GCE07235.1"/>
    <property type="molecule type" value="Genomic_DNA"/>
</dbReference>
<organism evidence="1 2">
    <name type="scientific">Dictyobacter aurantiacus</name>
    <dbReference type="NCBI Taxonomy" id="1936993"/>
    <lineage>
        <taxon>Bacteria</taxon>
        <taxon>Bacillati</taxon>
        <taxon>Chloroflexota</taxon>
        <taxon>Ktedonobacteria</taxon>
        <taxon>Ktedonobacterales</taxon>
        <taxon>Dictyobacteraceae</taxon>
        <taxon>Dictyobacter</taxon>
    </lineage>
</organism>
<accession>A0A401ZK48</accession>
<sequence length="105" mass="12121">MRSIVVIRARLVVSLFFEPSLQEVGEHIQALLWIKRRLIGAEKADAKAHPFELRGCEISCRTQAMSIGIRHILRGVLEKATIFSVWFKQADIFLREFDVGRKADW</sequence>
<gene>
    <name evidence="1" type="ORF">KDAU_45640</name>
</gene>
<proteinExistence type="predicted"/>
<evidence type="ECO:0000313" key="1">
    <source>
        <dbReference type="EMBL" id="GCE07235.1"/>
    </source>
</evidence>